<proteinExistence type="predicted"/>
<reference evidence="2 3" key="1">
    <citation type="submission" date="2019-05" db="EMBL/GenBank/DDBJ databases">
        <title>Another draft genome of Portunus trituberculatus and its Hox gene families provides insights of decapod evolution.</title>
        <authorList>
            <person name="Jeong J.-H."/>
            <person name="Song I."/>
            <person name="Kim S."/>
            <person name="Choi T."/>
            <person name="Kim D."/>
            <person name="Ryu S."/>
            <person name="Kim W."/>
        </authorList>
    </citation>
    <scope>NUCLEOTIDE SEQUENCE [LARGE SCALE GENOMIC DNA]</scope>
    <source>
        <tissue evidence="2">Muscle</tissue>
    </source>
</reference>
<organism evidence="2 3">
    <name type="scientific">Portunus trituberculatus</name>
    <name type="common">Swimming crab</name>
    <name type="synonym">Neptunus trituberculatus</name>
    <dbReference type="NCBI Taxonomy" id="210409"/>
    <lineage>
        <taxon>Eukaryota</taxon>
        <taxon>Metazoa</taxon>
        <taxon>Ecdysozoa</taxon>
        <taxon>Arthropoda</taxon>
        <taxon>Crustacea</taxon>
        <taxon>Multicrustacea</taxon>
        <taxon>Malacostraca</taxon>
        <taxon>Eumalacostraca</taxon>
        <taxon>Eucarida</taxon>
        <taxon>Decapoda</taxon>
        <taxon>Pleocyemata</taxon>
        <taxon>Brachyura</taxon>
        <taxon>Eubrachyura</taxon>
        <taxon>Portunoidea</taxon>
        <taxon>Portunidae</taxon>
        <taxon>Portuninae</taxon>
        <taxon>Portunus</taxon>
    </lineage>
</organism>
<protein>
    <submittedName>
        <fullName evidence="2">Uncharacterized protein</fullName>
    </submittedName>
</protein>
<gene>
    <name evidence="2" type="ORF">E2C01_003344</name>
</gene>
<feature type="region of interest" description="Disordered" evidence="1">
    <location>
        <begin position="45"/>
        <end position="76"/>
    </location>
</feature>
<dbReference type="Proteomes" id="UP000324222">
    <property type="component" value="Unassembled WGS sequence"/>
</dbReference>
<comment type="caution">
    <text evidence="2">The sequence shown here is derived from an EMBL/GenBank/DDBJ whole genome shotgun (WGS) entry which is preliminary data.</text>
</comment>
<accession>A0A5B7CPY1</accession>
<evidence type="ECO:0000313" key="3">
    <source>
        <dbReference type="Proteomes" id="UP000324222"/>
    </source>
</evidence>
<dbReference type="EMBL" id="VSRR010000127">
    <property type="protein sequence ID" value="MPC10704.1"/>
    <property type="molecule type" value="Genomic_DNA"/>
</dbReference>
<name>A0A5B7CPY1_PORTR</name>
<evidence type="ECO:0000313" key="2">
    <source>
        <dbReference type="EMBL" id="MPC10704.1"/>
    </source>
</evidence>
<keyword evidence="3" id="KW-1185">Reference proteome</keyword>
<dbReference type="AlphaFoldDB" id="A0A5B7CPY1"/>
<evidence type="ECO:0000256" key="1">
    <source>
        <dbReference type="SAM" id="MobiDB-lite"/>
    </source>
</evidence>
<sequence length="76" mass="8226">MDAATGRREPEVSLMASDSALHCPTREKSTSIRLRIYKGVCEGSGVASRRPGRGLGVETDHTGQTSLLMMSDPFEM</sequence>